<dbReference type="CDD" id="cd09071">
    <property type="entry name" value="FAR_C"/>
    <property type="match status" value="1"/>
</dbReference>
<keyword evidence="2 4" id="KW-0444">Lipid biosynthesis</keyword>
<dbReference type="GO" id="GO:0035336">
    <property type="term" value="P:long-chain fatty-acyl-CoA metabolic process"/>
    <property type="evidence" value="ECO:0007669"/>
    <property type="project" value="TreeGrafter"/>
</dbReference>
<dbReference type="Pfam" id="PF03015">
    <property type="entry name" value="Sterile"/>
    <property type="match status" value="1"/>
</dbReference>
<name>A0A5B7B1U0_DAVIN</name>
<evidence type="ECO:0000256" key="1">
    <source>
        <dbReference type="ARBA" id="ARBA00005928"/>
    </source>
</evidence>
<evidence type="ECO:0000256" key="2">
    <source>
        <dbReference type="ARBA" id="ARBA00022516"/>
    </source>
</evidence>
<keyword evidence="3 4" id="KW-0443">Lipid metabolism</keyword>
<keyword evidence="4 7" id="KW-0560">Oxidoreductase</keyword>
<dbReference type="AlphaFoldDB" id="A0A5B7B1U0"/>
<dbReference type="Gene3D" id="3.40.50.720">
    <property type="entry name" value="NAD(P)-binding Rossmann-like Domain"/>
    <property type="match status" value="1"/>
</dbReference>
<comment type="function">
    <text evidence="4">Catalyzes the reduction of fatty acyl-CoA to fatty alcohols.</text>
</comment>
<keyword evidence="4" id="KW-0521">NADP</keyword>
<dbReference type="EMBL" id="GHES01032298">
    <property type="protein sequence ID" value="MPA62857.1"/>
    <property type="molecule type" value="Transcribed_RNA"/>
</dbReference>
<dbReference type="PANTHER" id="PTHR11011">
    <property type="entry name" value="MALE STERILITY PROTEIN 2-RELATED"/>
    <property type="match status" value="1"/>
</dbReference>
<dbReference type="InterPro" id="IPR033640">
    <property type="entry name" value="FAR_C"/>
</dbReference>
<dbReference type="GO" id="GO:0102965">
    <property type="term" value="F:alcohol-forming long-chain fatty acyl-CoA reductase activity"/>
    <property type="evidence" value="ECO:0007669"/>
    <property type="project" value="UniProtKB-EC"/>
</dbReference>
<evidence type="ECO:0000259" key="6">
    <source>
        <dbReference type="Pfam" id="PF07993"/>
    </source>
</evidence>
<dbReference type="GO" id="GO:0080019">
    <property type="term" value="F:alcohol-forming very long-chain fatty acyl-CoA reductase activity"/>
    <property type="evidence" value="ECO:0007669"/>
    <property type="project" value="InterPro"/>
</dbReference>
<dbReference type="CDD" id="cd05236">
    <property type="entry name" value="FAR-N_SDR_e"/>
    <property type="match status" value="1"/>
</dbReference>
<feature type="domain" description="Fatty acyl-CoA reductase C-terminal" evidence="5">
    <location>
        <begin position="392"/>
        <end position="489"/>
    </location>
</feature>
<comment type="similarity">
    <text evidence="1 4">Belongs to the fatty acyl-CoA reductase family.</text>
</comment>
<dbReference type="GO" id="GO:0010345">
    <property type="term" value="P:suberin biosynthetic process"/>
    <property type="evidence" value="ECO:0007669"/>
    <property type="project" value="TreeGrafter"/>
</dbReference>
<dbReference type="InterPro" id="IPR026055">
    <property type="entry name" value="FAR"/>
</dbReference>
<proteinExistence type="inferred from homology"/>
<comment type="catalytic activity">
    <reaction evidence="4">
        <text>a long-chain fatty acyl-CoA + 2 NADPH + 2 H(+) = a long-chain primary fatty alcohol + 2 NADP(+) + CoA</text>
        <dbReference type="Rhea" id="RHEA:52716"/>
        <dbReference type="ChEBI" id="CHEBI:15378"/>
        <dbReference type="ChEBI" id="CHEBI:57287"/>
        <dbReference type="ChEBI" id="CHEBI:57783"/>
        <dbReference type="ChEBI" id="CHEBI:58349"/>
        <dbReference type="ChEBI" id="CHEBI:77396"/>
        <dbReference type="ChEBI" id="CHEBI:83139"/>
        <dbReference type="EC" id="1.2.1.84"/>
    </reaction>
</comment>
<accession>A0A5B7B1U0</accession>
<evidence type="ECO:0000313" key="7">
    <source>
        <dbReference type="EMBL" id="MPA62857.1"/>
    </source>
</evidence>
<dbReference type="InterPro" id="IPR013120">
    <property type="entry name" value="FAR_NAD-bd"/>
</dbReference>
<dbReference type="EC" id="1.2.1.84" evidence="4"/>
<dbReference type="InterPro" id="IPR036291">
    <property type="entry name" value="NAD(P)-bd_dom_sf"/>
</dbReference>
<evidence type="ECO:0000259" key="5">
    <source>
        <dbReference type="Pfam" id="PF03015"/>
    </source>
</evidence>
<dbReference type="PANTHER" id="PTHR11011:SF99">
    <property type="entry name" value="FATTY ACYL-COA REDUCTASE 3"/>
    <property type="match status" value="1"/>
</dbReference>
<evidence type="ECO:0000256" key="3">
    <source>
        <dbReference type="ARBA" id="ARBA00023098"/>
    </source>
</evidence>
<dbReference type="Pfam" id="PF07993">
    <property type="entry name" value="NAD_binding_4"/>
    <property type="match status" value="1"/>
</dbReference>
<dbReference type="SUPFAM" id="SSF51735">
    <property type="entry name" value="NAD(P)-binding Rossmann-fold domains"/>
    <property type="match status" value="1"/>
</dbReference>
<reference evidence="7" key="1">
    <citation type="submission" date="2019-08" db="EMBL/GenBank/DDBJ databases">
        <title>Reference gene set and small RNA set construction with multiple tissues from Davidia involucrata Baill.</title>
        <authorList>
            <person name="Yang H."/>
            <person name="Zhou C."/>
            <person name="Li G."/>
            <person name="Wang J."/>
            <person name="Gao P."/>
            <person name="Wang M."/>
            <person name="Wang R."/>
            <person name="Zhao Y."/>
        </authorList>
    </citation>
    <scope>NUCLEOTIDE SEQUENCE</scope>
    <source>
        <tissue evidence="7">Mixed with DoveR01_LX</tissue>
    </source>
</reference>
<protein>
    <recommendedName>
        <fullName evidence="4">Fatty acyl-CoA reductase</fullName>
        <ecNumber evidence="4">1.2.1.84</ecNumber>
    </recommendedName>
</protein>
<feature type="domain" description="Thioester reductase (TE)" evidence="6">
    <location>
        <begin position="17"/>
        <end position="318"/>
    </location>
</feature>
<gene>
    <name evidence="7" type="ORF">Din_032298</name>
</gene>
<evidence type="ECO:0000256" key="4">
    <source>
        <dbReference type="RuleBase" id="RU363097"/>
    </source>
</evidence>
<organism evidence="7">
    <name type="scientific">Davidia involucrata</name>
    <name type="common">Dove tree</name>
    <dbReference type="NCBI Taxonomy" id="16924"/>
    <lineage>
        <taxon>Eukaryota</taxon>
        <taxon>Viridiplantae</taxon>
        <taxon>Streptophyta</taxon>
        <taxon>Embryophyta</taxon>
        <taxon>Tracheophyta</taxon>
        <taxon>Spermatophyta</taxon>
        <taxon>Magnoliopsida</taxon>
        <taxon>eudicotyledons</taxon>
        <taxon>Gunneridae</taxon>
        <taxon>Pentapetalae</taxon>
        <taxon>asterids</taxon>
        <taxon>Cornales</taxon>
        <taxon>Nyssaceae</taxon>
        <taxon>Davidia</taxon>
    </lineage>
</organism>
<sequence length="489" mass="55657">MELDSIVQFFEDKTILVTGSTGFLAKMFVEKILRIQPNVKKLFLLLRGTDTKSATQRLDDEVVGTELFRVLREKWGANLNSLIAEKVLPVSGDISYEHLGIKDCDLREEMWREIDIIVNSAATTKFDGRYDVALSINAFGVLHVLNFAKKCANLKLLLHVSTAYVCGERDGLILERPFYMGETLNGATGLDIEAEKKLAEETLNDLRAEEATEKAITLAMKDLGIQRARLYGWPNTYVFTKAMGEMLLIHLKENLTVVIIRPTVITSTYKEPFPGWLEGIRTIDSFGVHYGKGKLTSVLNDPKSIIDIIPGDMAVNCIIMAIAVHANQPSEIIYHVGSSQRNPMTYANLQDFGFRYFIKNPWIDSNGKLVKVGKLLVFSTMASFRFYMAIRYSLPLKVLQLVNVALFQHLESTCLNLNRETNSMIRLAELYRPYLFFKGIFDDTNTERLRMAAEESNVEVDMFYFDPKSVDWEDYFINIHLPGIVKYLF</sequence>